<protein>
    <submittedName>
        <fullName evidence="2">Uncharacterized protein</fullName>
    </submittedName>
</protein>
<feature type="compositionally biased region" description="Polar residues" evidence="1">
    <location>
        <begin position="44"/>
        <end position="58"/>
    </location>
</feature>
<evidence type="ECO:0000256" key="1">
    <source>
        <dbReference type="SAM" id="MobiDB-lite"/>
    </source>
</evidence>
<name>A0AAE1KVY0_PETCI</name>
<evidence type="ECO:0000313" key="3">
    <source>
        <dbReference type="Proteomes" id="UP001286313"/>
    </source>
</evidence>
<accession>A0AAE1KVY0</accession>
<keyword evidence="3" id="KW-1185">Reference proteome</keyword>
<feature type="region of interest" description="Disordered" evidence="1">
    <location>
        <begin position="29"/>
        <end position="99"/>
    </location>
</feature>
<sequence>MKKRREGECVCQVLDVWNLSEPSVRVTPLAARGGGCTPGDNDAINLSPSCCRTQSRDFTSTQQKEKKSSKGDSSNRDRSKKTEERTGLLVDVLSEGDEGPGASGRVEALIILVPASLSHSPGLTQLIKGKVTPPASPTLPAILPHPVSPFLPHRLCFIHPASLTFSHHVSLALPPSLSHTLSPTP</sequence>
<reference evidence="2" key="1">
    <citation type="submission" date="2023-10" db="EMBL/GenBank/DDBJ databases">
        <title>Genome assemblies of two species of porcelain crab, Petrolisthes cinctipes and Petrolisthes manimaculis (Anomura: Porcellanidae).</title>
        <authorList>
            <person name="Angst P."/>
        </authorList>
    </citation>
    <scope>NUCLEOTIDE SEQUENCE</scope>
    <source>
        <strain evidence="2">PB745_01</strain>
        <tissue evidence="2">Gill</tissue>
    </source>
</reference>
<dbReference type="Proteomes" id="UP001286313">
    <property type="component" value="Unassembled WGS sequence"/>
</dbReference>
<dbReference type="EMBL" id="JAWQEG010000744">
    <property type="protein sequence ID" value="KAK3885968.1"/>
    <property type="molecule type" value="Genomic_DNA"/>
</dbReference>
<proteinExistence type="predicted"/>
<gene>
    <name evidence="2" type="ORF">Pcinc_009852</name>
</gene>
<dbReference type="AlphaFoldDB" id="A0AAE1KVY0"/>
<evidence type="ECO:0000313" key="2">
    <source>
        <dbReference type="EMBL" id="KAK3885968.1"/>
    </source>
</evidence>
<organism evidence="2 3">
    <name type="scientific">Petrolisthes cinctipes</name>
    <name type="common">Flat porcelain crab</name>
    <dbReference type="NCBI Taxonomy" id="88211"/>
    <lineage>
        <taxon>Eukaryota</taxon>
        <taxon>Metazoa</taxon>
        <taxon>Ecdysozoa</taxon>
        <taxon>Arthropoda</taxon>
        <taxon>Crustacea</taxon>
        <taxon>Multicrustacea</taxon>
        <taxon>Malacostraca</taxon>
        <taxon>Eumalacostraca</taxon>
        <taxon>Eucarida</taxon>
        <taxon>Decapoda</taxon>
        <taxon>Pleocyemata</taxon>
        <taxon>Anomura</taxon>
        <taxon>Galatheoidea</taxon>
        <taxon>Porcellanidae</taxon>
        <taxon>Petrolisthes</taxon>
    </lineage>
</organism>
<feature type="compositionally biased region" description="Basic and acidic residues" evidence="1">
    <location>
        <begin position="63"/>
        <end position="86"/>
    </location>
</feature>
<comment type="caution">
    <text evidence="2">The sequence shown here is derived from an EMBL/GenBank/DDBJ whole genome shotgun (WGS) entry which is preliminary data.</text>
</comment>